<dbReference type="EMBL" id="GBXM01003536">
    <property type="protein sequence ID" value="JAI05042.1"/>
    <property type="molecule type" value="Transcribed_RNA"/>
</dbReference>
<sequence length="19" mass="1891">MSCGSTGSCTENLDSSQIA</sequence>
<organism evidence="1">
    <name type="scientific">Anguilla anguilla</name>
    <name type="common">European freshwater eel</name>
    <name type="synonym">Muraena anguilla</name>
    <dbReference type="NCBI Taxonomy" id="7936"/>
    <lineage>
        <taxon>Eukaryota</taxon>
        <taxon>Metazoa</taxon>
        <taxon>Chordata</taxon>
        <taxon>Craniata</taxon>
        <taxon>Vertebrata</taxon>
        <taxon>Euteleostomi</taxon>
        <taxon>Actinopterygii</taxon>
        <taxon>Neopterygii</taxon>
        <taxon>Teleostei</taxon>
        <taxon>Anguilliformes</taxon>
        <taxon>Anguillidae</taxon>
        <taxon>Anguilla</taxon>
    </lineage>
</organism>
<evidence type="ECO:0000313" key="1">
    <source>
        <dbReference type="EMBL" id="JAI05042.1"/>
    </source>
</evidence>
<reference evidence="1" key="1">
    <citation type="submission" date="2014-11" db="EMBL/GenBank/DDBJ databases">
        <authorList>
            <person name="Amaro Gonzalez C."/>
        </authorList>
    </citation>
    <scope>NUCLEOTIDE SEQUENCE</scope>
</reference>
<accession>A0A0E9XRH4</accession>
<dbReference type="AlphaFoldDB" id="A0A0E9XRH4"/>
<protein>
    <submittedName>
        <fullName evidence="1">Uncharacterized protein</fullName>
    </submittedName>
</protein>
<reference evidence="1" key="2">
    <citation type="journal article" date="2015" name="Fish Shellfish Immunol.">
        <title>Early steps in the European eel (Anguilla anguilla)-Vibrio vulnificus interaction in the gills: Role of the RtxA13 toxin.</title>
        <authorList>
            <person name="Callol A."/>
            <person name="Pajuelo D."/>
            <person name="Ebbesson L."/>
            <person name="Teles M."/>
            <person name="MacKenzie S."/>
            <person name="Amaro C."/>
        </authorList>
    </citation>
    <scope>NUCLEOTIDE SEQUENCE</scope>
</reference>
<name>A0A0E9XRH4_ANGAN</name>
<proteinExistence type="predicted"/>